<protein>
    <submittedName>
        <fullName evidence="1">Ribonucleoside-diphosphate reductase subunit M2</fullName>
    </submittedName>
</protein>
<organism evidence="1 2">
    <name type="scientific">Saguinus oedipus</name>
    <name type="common">Cotton-top tamarin</name>
    <name type="synonym">Oedipomidas oedipus</name>
    <dbReference type="NCBI Taxonomy" id="9490"/>
    <lineage>
        <taxon>Eukaryota</taxon>
        <taxon>Metazoa</taxon>
        <taxon>Chordata</taxon>
        <taxon>Craniata</taxon>
        <taxon>Vertebrata</taxon>
        <taxon>Euteleostomi</taxon>
        <taxon>Mammalia</taxon>
        <taxon>Eutheria</taxon>
        <taxon>Euarchontoglires</taxon>
        <taxon>Primates</taxon>
        <taxon>Haplorrhini</taxon>
        <taxon>Platyrrhini</taxon>
        <taxon>Cebidae</taxon>
        <taxon>Callitrichinae</taxon>
        <taxon>Saguinus</taxon>
    </lineage>
</organism>
<dbReference type="Proteomes" id="UP001266305">
    <property type="component" value="Unassembled WGS sequence"/>
</dbReference>
<gene>
    <name evidence="1" type="primary">RRM2_3</name>
    <name evidence="1" type="ORF">P7K49_006906</name>
</gene>
<name>A0ABQ9W4I7_SAGOE</name>
<sequence>MPMHPFPAARPRLPALLRRAATMLSVCIPLAPITDPQQLQLSRLKGLSLVDKENTPPAQNGTPVLASKTARRIFQESAELKTRAAAPGVEDERRGRAFC</sequence>
<proteinExistence type="predicted"/>
<keyword evidence="2" id="KW-1185">Reference proteome</keyword>
<accession>A0ABQ9W4I7</accession>
<evidence type="ECO:0000313" key="2">
    <source>
        <dbReference type="Proteomes" id="UP001266305"/>
    </source>
</evidence>
<evidence type="ECO:0000313" key="1">
    <source>
        <dbReference type="EMBL" id="KAK2116280.1"/>
    </source>
</evidence>
<comment type="caution">
    <text evidence="1">The sequence shown here is derived from an EMBL/GenBank/DDBJ whole genome shotgun (WGS) entry which is preliminary data.</text>
</comment>
<dbReference type="EMBL" id="JASSZA010000003">
    <property type="protein sequence ID" value="KAK2116280.1"/>
    <property type="molecule type" value="Genomic_DNA"/>
</dbReference>
<reference evidence="1 2" key="1">
    <citation type="submission" date="2023-05" db="EMBL/GenBank/DDBJ databases">
        <title>B98-5 Cell Line De Novo Hybrid Assembly: An Optical Mapping Approach.</title>
        <authorList>
            <person name="Kananen K."/>
            <person name="Auerbach J.A."/>
            <person name="Kautto E."/>
            <person name="Blachly J.S."/>
        </authorList>
    </citation>
    <scope>NUCLEOTIDE SEQUENCE [LARGE SCALE GENOMIC DNA]</scope>
    <source>
        <strain evidence="1">B95-8</strain>
        <tissue evidence="1">Cell line</tissue>
    </source>
</reference>